<proteinExistence type="predicted"/>
<organism evidence="1 2">
    <name type="scientific">Romanomermis culicivorax</name>
    <name type="common">Nematode worm</name>
    <dbReference type="NCBI Taxonomy" id="13658"/>
    <lineage>
        <taxon>Eukaryota</taxon>
        <taxon>Metazoa</taxon>
        <taxon>Ecdysozoa</taxon>
        <taxon>Nematoda</taxon>
        <taxon>Enoplea</taxon>
        <taxon>Dorylaimia</taxon>
        <taxon>Mermithida</taxon>
        <taxon>Mermithoidea</taxon>
        <taxon>Mermithidae</taxon>
        <taxon>Romanomermis</taxon>
    </lineage>
</organism>
<evidence type="ECO:0000313" key="2">
    <source>
        <dbReference type="WBParaSite" id="nRc.2.0.1.t01075-RA"/>
    </source>
</evidence>
<reference evidence="2" key="1">
    <citation type="submission" date="2022-11" db="UniProtKB">
        <authorList>
            <consortium name="WormBaseParasite"/>
        </authorList>
    </citation>
    <scope>IDENTIFICATION</scope>
</reference>
<dbReference type="AlphaFoldDB" id="A0A915HHI6"/>
<accession>A0A915HHI6</accession>
<protein>
    <submittedName>
        <fullName evidence="2">Uncharacterized protein</fullName>
    </submittedName>
</protein>
<keyword evidence="1" id="KW-1185">Reference proteome</keyword>
<dbReference type="Proteomes" id="UP000887565">
    <property type="component" value="Unplaced"/>
</dbReference>
<name>A0A915HHI6_ROMCU</name>
<evidence type="ECO:0000313" key="1">
    <source>
        <dbReference type="Proteomes" id="UP000887565"/>
    </source>
</evidence>
<dbReference type="WBParaSite" id="nRc.2.0.1.t01075-RA">
    <property type="protein sequence ID" value="nRc.2.0.1.t01075-RA"/>
    <property type="gene ID" value="nRc.2.0.1.g01075"/>
</dbReference>
<sequence>MKEKRLNDRQIFVNLKKKRKTKTRQEKKKDLNEFVITVHIPIFQLRKILTDKKKREMADLFWTPFPPEAMIFHNNIAKACNHLHPEVGLPMG</sequence>